<proteinExistence type="predicted"/>
<evidence type="ECO:0000313" key="5">
    <source>
        <dbReference type="EMBL" id="CAD7405930.1"/>
    </source>
</evidence>
<dbReference type="InterPro" id="IPR002110">
    <property type="entry name" value="Ankyrin_rpt"/>
</dbReference>
<dbReference type="EMBL" id="OD002708">
    <property type="protein sequence ID" value="CAD7405930.1"/>
    <property type="molecule type" value="Genomic_DNA"/>
</dbReference>
<dbReference type="InterPro" id="IPR036770">
    <property type="entry name" value="Ankyrin_rpt-contain_sf"/>
</dbReference>
<keyword evidence="1" id="KW-0677">Repeat</keyword>
<reference evidence="5" key="1">
    <citation type="submission" date="2020-11" db="EMBL/GenBank/DDBJ databases">
        <authorList>
            <person name="Tran Van P."/>
        </authorList>
    </citation>
    <scope>NUCLEOTIDE SEQUENCE</scope>
</reference>
<dbReference type="PROSITE" id="PS50088">
    <property type="entry name" value="ANK_REPEAT"/>
    <property type="match status" value="2"/>
</dbReference>
<protein>
    <recommendedName>
        <fullName evidence="6">Ankyrin repeat domain-containing protein 54</fullName>
    </recommendedName>
</protein>
<feature type="compositionally biased region" description="Polar residues" evidence="4">
    <location>
        <begin position="46"/>
        <end position="56"/>
    </location>
</feature>
<evidence type="ECO:0000256" key="4">
    <source>
        <dbReference type="SAM" id="MobiDB-lite"/>
    </source>
</evidence>
<dbReference type="AlphaFoldDB" id="A0A7R9D0S7"/>
<gene>
    <name evidence="5" type="ORF">TPSB3V08_LOCUS5203</name>
</gene>
<dbReference type="SMART" id="SM00248">
    <property type="entry name" value="ANK"/>
    <property type="match status" value="3"/>
</dbReference>
<feature type="compositionally biased region" description="Basic and acidic residues" evidence="4">
    <location>
        <begin position="74"/>
        <end position="93"/>
    </location>
</feature>
<feature type="repeat" description="ANK" evidence="3">
    <location>
        <begin position="212"/>
        <end position="244"/>
    </location>
</feature>
<dbReference type="PANTHER" id="PTHR24171:SF9">
    <property type="entry name" value="ANKYRIN REPEAT DOMAIN-CONTAINING PROTEIN 39"/>
    <property type="match status" value="1"/>
</dbReference>
<feature type="repeat" description="ANK" evidence="3">
    <location>
        <begin position="245"/>
        <end position="277"/>
    </location>
</feature>
<dbReference type="SUPFAM" id="SSF48403">
    <property type="entry name" value="Ankyrin repeat"/>
    <property type="match status" value="1"/>
</dbReference>
<dbReference type="PROSITE" id="PS50297">
    <property type="entry name" value="ANK_REP_REGION"/>
    <property type="match status" value="2"/>
</dbReference>
<dbReference type="Pfam" id="PF12796">
    <property type="entry name" value="Ank_2"/>
    <property type="match status" value="1"/>
</dbReference>
<evidence type="ECO:0000256" key="3">
    <source>
        <dbReference type="PROSITE-ProRule" id="PRU00023"/>
    </source>
</evidence>
<feature type="compositionally biased region" description="Low complexity" evidence="4">
    <location>
        <begin position="58"/>
        <end position="73"/>
    </location>
</feature>
<sequence>MNSVDSGVETGNDSNDSYATYDSPPVVEAVTDNRRPITSAYMINPSKGNQCNNGLGMTTKTHPLHTPSSSSSNSKDEKSTLSKDKTEENEPTLHFRLPLSRSLLEFECEPPAGLTFRNLQPSSLTAATGYEVVPSGQCYTLAVYENGELHRKVRVIRSRFKKMPCVSLTNVWHMVKKPLYERKLSVAASMNNVDLVRTWLEQGVDPNCADSQGRTPLHLAASRGFSEVVRLLLEGGADPNKRDSLGNTPLHLAACTNHVAVVTLLLKAGTNVNCSDYYGRSPLQLAQSKLKVLQQGKHFENSQHVKREVQQVIEMMQEFLQKQGQDVEAELLNAFSSRLTLSNTKEQVDSDVRDLLDSLTNLSINKDDTPVN</sequence>
<organism evidence="5">
    <name type="scientific">Timema poppense</name>
    <name type="common">Walking stick</name>
    <dbReference type="NCBI Taxonomy" id="170557"/>
    <lineage>
        <taxon>Eukaryota</taxon>
        <taxon>Metazoa</taxon>
        <taxon>Ecdysozoa</taxon>
        <taxon>Arthropoda</taxon>
        <taxon>Hexapoda</taxon>
        <taxon>Insecta</taxon>
        <taxon>Pterygota</taxon>
        <taxon>Neoptera</taxon>
        <taxon>Polyneoptera</taxon>
        <taxon>Phasmatodea</taxon>
        <taxon>Timematodea</taxon>
        <taxon>Timematoidea</taxon>
        <taxon>Timematidae</taxon>
        <taxon>Timema</taxon>
    </lineage>
</organism>
<name>A0A7R9D0S7_TIMPO</name>
<feature type="compositionally biased region" description="Polar residues" evidence="4">
    <location>
        <begin position="1"/>
        <end position="20"/>
    </location>
</feature>
<dbReference type="PANTHER" id="PTHR24171">
    <property type="entry name" value="ANKYRIN REPEAT DOMAIN-CONTAINING PROTEIN 39-RELATED"/>
    <property type="match status" value="1"/>
</dbReference>
<dbReference type="PRINTS" id="PR01415">
    <property type="entry name" value="ANKYRIN"/>
</dbReference>
<evidence type="ECO:0008006" key="6">
    <source>
        <dbReference type="Google" id="ProtNLM"/>
    </source>
</evidence>
<evidence type="ECO:0000256" key="1">
    <source>
        <dbReference type="ARBA" id="ARBA00022737"/>
    </source>
</evidence>
<accession>A0A7R9D0S7</accession>
<keyword evidence="2 3" id="KW-0040">ANK repeat</keyword>
<feature type="region of interest" description="Disordered" evidence="4">
    <location>
        <begin position="1"/>
        <end position="94"/>
    </location>
</feature>
<dbReference type="Gene3D" id="1.25.40.20">
    <property type="entry name" value="Ankyrin repeat-containing domain"/>
    <property type="match status" value="2"/>
</dbReference>
<evidence type="ECO:0000256" key="2">
    <source>
        <dbReference type="ARBA" id="ARBA00023043"/>
    </source>
</evidence>